<evidence type="ECO:0000313" key="2">
    <source>
        <dbReference type="Proteomes" id="UP000193675"/>
    </source>
</evidence>
<reference evidence="1 2" key="1">
    <citation type="submission" date="2017-04" db="EMBL/GenBank/DDBJ databases">
        <title>Presence of VIM-2 positive Pseudomonas species in chickens and their surrounding environment.</title>
        <authorList>
            <person name="Zhang R."/>
        </authorList>
    </citation>
    <scope>NUCLEOTIDE SEQUENCE [LARGE SCALE GENOMIC DNA]</scope>
    <source>
        <strain evidence="1 2">DZ-C18</strain>
    </source>
</reference>
<protein>
    <submittedName>
        <fullName evidence="1">Uncharacterized protein</fullName>
    </submittedName>
</protein>
<organism evidence="1 2">
    <name type="scientific">Pseudomonas putida</name>
    <name type="common">Arthrobacter siderocapsulatus</name>
    <dbReference type="NCBI Taxonomy" id="303"/>
    <lineage>
        <taxon>Bacteria</taxon>
        <taxon>Pseudomonadati</taxon>
        <taxon>Pseudomonadota</taxon>
        <taxon>Gammaproteobacteria</taxon>
        <taxon>Pseudomonadales</taxon>
        <taxon>Pseudomonadaceae</taxon>
        <taxon>Pseudomonas</taxon>
    </lineage>
</organism>
<proteinExistence type="predicted"/>
<evidence type="ECO:0000313" key="1">
    <source>
        <dbReference type="EMBL" id="ORL62658.1"/>
    </source>
</evidence>
<dbReference type="Proteomes" id="UP000193675">
    <property type="component" value="Unassembled WGS sequence"/>
</dbReference>
<dbReference type="AlphaFoldDB" id="A0A1X0ZSJ9"/>
<sequence>MDSSPAPLTLAAAAPLLPISAVRDAPVRTDGWNQGTYVWNSAALLEPRRRPAELQALQQAGMQKIYLGLDAAQVRNLSATRQALEQLLAQASRQGLQVSLLLGDPSWIEPAQRHELIELVKKLDGLAFDSLHLDLEVEQLGWPVPEQRLRDWLDTLKAAAQASPWPVEIASHPRWFEPDPPAKTCVPCALPGLGVRQVSVMIYTSNSERGIQRANAIAKRWPDLRFRLAQSVEPQLLKSESWAGQTPAHLQQQVATWRKHLSPQGIAGIDWQAWADYPKR</sequence>
<accession>A0A1X0ZSJ9</accession>
<gene>
    <name evidence="1" type="ORF">B7H17_18000</name>
</gene>
<name>A0A1X0ZSJ9_PSEPU</name>
<dbReference type="EMBL" id="NBWC01000028">
    <property type="protein sequence ID" value="ORL62658.1"/>
    <property type="molecule type" value="Genomic_DNA"/>
</dbReference>
<comment type="caution">
    <text evidence="1">The sequence shown here is derived from an EMBL/GenBank/DDBJ whole genome shotgun (WGS) entry which is preliminary data.</text>
</comment>